<comment type="caution">
    <text evidence="5">The sequence shown here is derived from an EMBL/GenBank/DDBJ whole genome shotgun (WGS) entry which is preliminary data.</text>
</comment>
<dbReference type="InterPro" id="IPR000524">
    <property type="entry name" value="Tscrpt_reg_HTH_GntR"/>
</dbReference>
<dbReference type="SMART" id="SM00345">
    <property type="entry name" value="HTH_GNTR"/>
    <property type="match status" value="1"/>
</dbReference>
<evidence type="ECO:0000313" key="5">
    <source>
        <dbReference type="EMBL" id="MBC5637475.1"/>
    </source>
</evidence>
<dbReference type="PANTHER" id="PTHR43537">
    <property type="entry name" value="TRANSCRIPTIONAL REGULATOR, GNTR FAMILY"/>
    <property type="match status" value="1"/>
</dbReference>
<gene>
    <name evidence="5" type="ORF">H8S33_11720</name>
</gene>
<evidence type="ECO:0000259" key="4">
    <source>
        <dbReference type="PROSITE" id="PS50949"/>
    </source>
</evidence>
<dbReference type="CDD" id="cd07377">
    <property type="entry name" value="WHTH_GntR"/>
    <property type="match status" value="1"/>
</dbReference>
<dbReference type="InterPro" id="IPR036388">
    <property type="entry name" value="WH-like_DNA-bd_sf"/>
</dbReference>
<dbReference type="EMBL" id="JACOOL010000008">
    <property type="protein sequence ID" value="MBC5637475.1"/>
    <property type="molecule type" value="Genomic_DNA"/>
</dbReference>
<reference evidence="5" key="1">
    <citation type="submission" date="2020-08" db="EMBL/GenBank/DDBJ databases">
        <title>Genome public.</title>
        <authorList>
            <person name="Liu C."/>
            <person name="Sun Q."/>
        </authorList>
    </citation>
    <scope>NUCLEOTIDE SEQUENCE</scope>
    <source>
        <strain evidence="5">BX22</strain>
    </source>
</reference>
<evidence type="ECO:0000313" key="6">
    <source>
        <dbReference type="Proteomes" id="UP000637359"/>
    </source>
</evidence>
<dbReference type="Proteomes" id="UP000637359">
    <property type="component" value="Unassembled WGS sequence"/>
</dbReference>
<dbReference type="InterPro" id="IPR008920">
    <property type="entry name" value="TF_FadR/GntR_C"/>
</dbReference>
<protein>
    <submittedName>
        <fullName evidence="5">FadR family transcriptional regulator</fullName>
    </submittedName>
</protein>
<dbReference type="InterPro" id="IPR036390">
    <property type="entry name" value="WH_DNA-bd_sf"/>
</dbReference>
<organism evidence="5 6">
    <name type="scientific">Ornithinibacillus hominis</name>
    <dbReference type="NCBI Taxonomy" id="2763055"/>
    <lineage>
        <taxon>Bacteria</taxon>
        <taxon>Bacillati</taxon>
        <taxon>Bacillota</taxon>
        <taxon>Bacilli</taxon>
        <taxon>Bacillales</taxon>
        <taxon>Bacillaceae</taxon>
        <taxon>Ornithinibacillus</taxon>
    </lineage>
</organism>
<evidence type="ECO:0000256" key="3">
    <source>
        <dbReference type="ARBA" id="ARBA00023163"/>
    </source>
</evidence>
<dbReference type="SUPFAM" id="SSF46785">
    <property type="entry name" value="Winged helix' DNA-binding domain"/>
    <property type="match status" value="1"/>
</dbReference>
<dbReference type="GO" id="GO:0003677">
    <property type="term" value="F:DNA binding"/>
    <property type="evidence" value="ECO:0007669"/>
    <property type="project" value="UniProtKB-KW"/>
</dbReference>
<evidence type="ECO:0000256" key="1">
    <source>
        <dbReference type="ARBA" id="ARBA00023015"/>
    </source>
</evidence>
<keyword evidence="6" id="KW-1185">Reference proteome</keyword>
<dbReference type="GO" id="GO:0003700">
    <property type="term" value="F:DNA-binding transcription factor activity"/>
    <property type="evidence" value="ECO:0007669"/>
    <property type="project" value="InterPro"/>
</dbReference>
<evidence type="ECO:0000256" key="2">
    <source>
        <dbReference type="ARBA" id="ARBA00023125"/>
    </source>
</evidence>
<keyword evidence="2" id="KW-0238">DNA-binding</keyword>
<dbReference type="Pfam" id="PF00392">
    <property type="entry name" value="GntR"/>
    <property type="match status" value="1"/>
</dbReference>
<dbReference type="PRINTS" id="PR00035">
    <property type="entry name" value="HTHGNTR"/>
</dbReference>
<dbReference type="Gene3D" id="1.10.10.10">
    <property type="entry name" value="Winged helix-like DNA-binding domain superfamily/Winged helix DNA-binding domain"/>
    <property type="match status" value="1"/>
</dbReference>
<sequence>MSMLPNRKVYHGVLDEIQNFIVENDLKPGDKLPSERELSEKLQAGRSSIREALRAMELIGVIETRRGEGTYLSKYRPYQTVELLSSFILKQTTKEELLLVKMLLEKEAAKLAYLHIDEEKINTLSVMMDNPSLDSKEKHFAFFCYLMELTNNQLLMRIWGLIDEYSKSFTGNYSKDFYCNLINVYKTKNYSAIESLFKEVKEYDFM</sequence>
<accession>A0A923RIV0</accession>
<feature type="domain" description="HTH gntR-type" evidence="4">
    <location>
        <begin position="7"/>
        <end position="75"/>
    </location>
</feature>
<proteinExistence type="predicted"/>
<name>A0A923RIV0_9BACI</name>
<dbReference type="PROSITE" id="PS50949">
    <property type="entry name" value="HTH_GNTR"/>
    <property type="match status" value="1"/>
</dbReference>
<keyword evidence="1" id="KW-0805">Transcription regulation</keyword>
<dbReference type="PANTHER" id="PTHR43537:SF54">
    <property type="entry name" value="TRANSCRIPTIONAL REGULATOR, GNTR FAMILY"/>
    <property type="match status" value="1"/>
</dbReference>
<dbReference type="SUPFAM" id="SSF48008">
    <property type="entry name" value="GntR ligand-binding domain-like"/>
    <property type="match status" value="1"/>
</dbReference>
<keyword evidence="3" id="KW-0804">Transcription</keyword>
<dbReference type="AlphaFoldDB" id="A0A923RIV0"/>